<organism evidence="1 2">
    <name type="scientific">Eumeta variegata</name>
    <name type="common">Bagworm moth</name>
    <name type="synonym">Eumeta japonica</name>
    <dbReference type="NCBI Taxonomy" id="151549"/>
    <lineage>
        <taxon>Eukaryota</taxon>
        <taxon>Metazoa</taxon>
        <taxon>Ecdysozoa</taxon>
        <taxon>Arthropoda</taxon>
        <taxon>Hexapoda</taxon>
        <taxon>Insecta</taxon>
        <taxon>Pterygota</taxon>
        <taxon>Neoptera</taxon>
        <taxon>Endopterygota</taxon>
        <taxon>Lepidoptera</taxon>
        <taxon>Glossata</taxon>
        <taxon>Ditrysia</taxon>
        <taxon>Tineoidea</taxon>
        <taxon>Psychidae</taxon>
        <taxon>Oiketicinae</taxon>
        <taxon>Eumeta</taxon>
    </lineage>
</organism>
<gene>
    <name evidence="1" type="ORF">EVAR_37101_1</name>
</gene>
<keyword evidence="2" id="KW-1185">Reference proteome</keyword>
<dbReference type="AlphaFoldDB" id="A0A4C1XQC4"/>
<dbReference type="EMBL" id="BGZK01000924">
    <property type="protein sequence ID" value="GBP65253.1"/>
    <property type="molecule type" value="Genomic_DNA"/>
</dbReference>
<comment type="caution">
    <text evidence="1">The sequence shown here is derived from an EMBL/GenBank/DDBJ whole genome shotgun (WGS) entry which is preliminary data.</text>
</comment>
<sequence length="125" mass="13717">METANLRERCLGAETGRRRADAAVSRSEHSGRTRAALLSTHGEHCAILHMVMHVRSAMPGTRFKATLHTQLHTKTKRGSGAEPKRSITTTNNSVLNSTHAAFGCFFARSRAPLPFRVHALSHTMS</sequence>
<reference evidence="1 2" key="1">
    <citation type="journal article" date="2019" name="Commun. Biol.">
        <title>The bagworm genome reveals a unique fibroin gene that provides high tensile strength.</title>
        <authorList>
            <person name="Kono N."/>
            <person name="Nakamura H."/>
            <person name="Ohtoshi R."/>
            <person name="Tomita M."/>
            <person name="Numata K."/>
            <person name="Arakawa K."/>
        </authorList>
    </citation>
    <scope>NUCLEOTIDE SEQUENCE [LARGE SCALE GENOMIC DNA]</scope>
</reference>
<dbReference type="Proteomes" id="UP000299102">
    <property type="component" value="Unassembled WGS sequence"/>
</dbReference>
<evidence type="ECO:0000313" key="2">
    <source>
        <dbReference type="Proteomes" id="UP000299102"/>
    </source>
</evidence>
<proteinExistence type="predicted"/>
<name>A0A4C1XQC4_EUMVA</name>
<evidence type="ECO:0000313" key="1">
    <source>
        <dbReference type="EMBL" id="GBP65253.1"/>
    </source>
</evidence>
<accession>A0A4C1XQC4</accession>
<protein>
    <submittedName>
        <fullName evidence="1">Uncharacterized protein</fullName>
    </submittedName>
</protein>